<proteinExistence type="predicted"/>
<dbReference type="EMBL" id="BSTJ01000001">
    <property type="protein sequence ID" value="GLY72716.1"/>
    <property type="molecule type" value="Genomic_DNA"/>
</dbReference>
<evidence type="ECO:0000313" key="1">
    <source>
        <dbReference type="EMBL" id="GLY72716.1"/>
    </source>
</evidence>
<comment type="caution">
    <text evidence="1">The sequence shown here is derived from an EMBL/GenBank/DDBJ whole genome shotgun (WGS) entry which is preliminary data.</text>
</comment>
<organism evidence="1 2">
    <name type="scientific">Actinoallomurus iriomotensis</name>
    <dbReference type="NCBI Taxonomy" id="478107"/>
    <lineage>
        <taxon>Bacteria</taxon>
        <taxon>Bacillati</taxon>
        <taxon>Actinomycetota</taxon>
        <taxon>Actinomycetes</taxon>
        <taxon>Streptosporangiales</taxon>
        <taxon>Thermomonosporaceae</taxon>
        <taxon>Actinoallomurus</taxon>
    </lineage>
</organism>
<name>A0A9W6RBD3_9ACTN</name>
<reference evidence="1" key="1">
    <citation type="submission" date="2023-03" db="EMBL/GenBank/DDBJ databases">
        <title>Actinoallomurus iriomotensis NBRC 103681.</title>
        <authorList>
            <person name="Ichikawa N."/>
            <person name="Sato H."/>
            <person name="Tonouchi N."/>
        </authorList>
    </citation>
    <scope>NUCLEOTIDE SEQUENCE</scope>
    <source>
        <strain evidence="1">NBRC 103681</strain>
    </source>
</reference>
<dbReference type="Proteomes" id="UP001165135">
    <property type="component" value="Unassembled WGS sequence"/>
</dbReference>
<evidence type="ECO:0000313" key="2">
    <source>
        <dbReference type="Proteomes" id="UP001165135"/>
    </source>
</evidence>
<sequence length="160" mass="17867">MSKTVPVEFGGRWFWAYDVSLGILLLEAIHVARETPPGQRPPRTDAVLDDLRTHVQVGSSFAFPLDADEWDDGQRDFVRSIIAEAGRRLRGYGIVTSAQAAQRYVIDGEPYFLRGHEHVNGEVVADLAEAIECLIQDQLPPVPVTDRHWFFGVEGGPRTL</sequence>
<accession>A0A9W6RBD3</accession>
<dbReference type="AlphaFoldDB" id="A0A9W6RBD3"/>
<protein>
    <submittedName>
        <fullName evidence="1">Uncharacterized protein</fullName>
    </submittedName>
</protein>
<gene>
    <name evidence="1" type="ORF">Airi01_009830</name>
</gene>